<reference evidence="1 2" key="1">
    <citation type="submission" date="2022-06" db="EMBL/GenBank/DDBJ databases">
        <title>Genomic Encyclopedia of Type Strains, Phase I: the one thousand microbial genomes (KMG-I) project.</title>
        <authorList>
            <person name="Kyrpides N."/>
        </authorList>
    </citation>
    <scope>NUCLEOTIDE SEQUENCE [LARGE SCALE GENOMIC DNA]</scope>
    <source>
        <strain evidence="1 2">DSM 43889</strain>
    </source>
</reference>
<keyword evidence="2" id="KW-1185">Reference proteome</keyword>
<dbReference type="Proteomes" id="UP000791080">
    <property type="component" value="Unassembled WGS sequence"/>
</dbReference>
<dbReference type="EMBL" id="AUBJ02000001">
    <property type="protein sequence ID" value="MCP2332502.1"/>
    <property type="molecule type" value="Genomic_DNA"/>
</dbReference>
<name>A0ABT1JJ19_ACTCY</name>
<protein>
    <recommendedName>
        <fullName evidence="3">DUF4404 family protein</fullName>
    </recommendedName>
</protein>
<proteinExistence type="predicted"/>
<dbReference type="RefSeq" id="WP_026417476.1">
    <property type="nucleotide sequence ID" value="NZ_AUBJ02000001.1"/>
</dbReference>
<evidence type="ECO:0008006" key="3">
    <source>
        <dbReference type="Google" id="ProtNLM"/>
    </source>
</evidence>
<accession>A0ABT1JJ19</accession>
<sequence length="83" mass="8899">MSAIEELRAALLTVVDDVRGASAGLLDVRQRTDRALALLGELSSDHHESLVPPEAQRAAEALEQLSLLVVQVETSVQSVLARL</sequence>
<organism evidence="1 2">
    <name type="scientific">Actinoalloteichus caeruleus DSM 43889</name>
    <dbReference type="NCBI Taxonomy" id="1120930"/>
    <lineage>
        <taxon>Bacteria</taxon>
        <taxon>Bacillati</taxon>
        <taxon>Actinomycetota</taxon>
        <taxon>Actinomycetes</taxon>
        <taxon>Pseudonocardiales</taxon>
        <taxon>Pseudonocardiaceae</taxon>
        <taxon>Actinoalloteichus</taxon>
        <taxon>Actinoalloteichus cyanogriseus</taxon>
    </lineage>
</organism>
<evidence type="ECO:0000313" key="1">
    <source>
        <dbReference type="EMBL" id="MCP2332502.1"/>
    </source>
</evidence>
<comment type="caution">
    <text evidence="1">The sequence shown here is derived from an EMBL/GenBank/DDBJ whole genome shotgun (WGS) entry which is preliminary data.</text>
</comment>
<gene>
    <name evidence="1" type="ORF">G443_002772</name>
</gene>
<evidence type="ECO:0000313" key="2">
    <source>
        <dbReference type="Proteomes" id="UP000791080"/>
    </source>
</evidence>